<protein>
    <submittedName>
        <fullName evidence="2">Uncharacterized protein</fullName>
    </submittedName>
</protein>
<keyword evidence="3" id="KW-1185">Reference proteome</keyword>
<comment type="caution">
    <text evidence="2">The sequence shown here is derived from an EMBL/GenBank/DDBJ whole genome shotgun (WGS) entry which is preliminary data.</text>
</comment>
<dbReference type="EMBL" id="JBANMG010000009">
    <property type="protein sequence ID" value="KAK6949660.1"/>
    <property type="molecule type" value="Genomic_DNA"/>
</dbReference>
<sequence>MEMVQNSHQPPNSETPSPSLNDNSPQPQNGNVLDVMGKLSLTDNHAVYTGSSHWVTILDDIRHLKDELSEEYPEEYPESSTNIESTLFDTGLIQGLPATRSSLLNSAPRFSREQIIAMMPPRRVADRH</sequence>
<organism evidence="2 3">
    <name type="scientific">Daldinia eschscholtzii</name>
    <dbReference type="NCBI Taxonomy" id="292717"/>
    <lineage>
        <taxon>Eukaryota</taxon>
        <taxon>Fungi</taxon>
        <taxon>Dikarya</taxon>
        <taxon>Ascomycota</taxon>
        <taxon>Pezizomycotina</taxon>
        <taxon>Sordariomycetes</taxon>
        <taxon>Xylariomycetidae</taxon>
        <taxon>Xylariales</taxon>
        <taxon>Hypoxylaceae</taxon>
        <taxon>Daldinia</taxon>
    </lineage>
</organism>
<dbReference type="Proteomes" id="UP001369815">
    <property type="component" value="Unassembled WGS sequence"/>
</dbReference>
<dbReference type="AlphaFoldDB" id="A0AAX6MAI4"/>
<feature type="region of interest" description="Disordered" evidence="1">
    <location>
        <begin position="1"/>
        <end position="33"/>
    </location>
</feature>
<evidence type="ECO:0000256" key="1">
    <source>
        <dbReference type="SAM" id="MobiDB-lite"/>
    </source>
</evidence>
<gene>
    <name evidence="2" type="ORF">Daesc_009743</name>
</gene>
<proteinExistence type="predicted"/>
<reference evidence="2 3" key="1">
    <citation type="journal article" date="2024" name="Front Chem Biol">
        <title>Unveiling the potential of Daldinia eschscholtzii MFLUCC 19-0629 through bioactivity and bioinformatics studies for enhanced sustainable agriculture production.</title>
        <authorList>
            <person name="Brooks S."/>
            <person name="Weaver J.A."/>
            <person name="Klomchit A."/>
            <person name="Alharthi S.A."/>
            <person name="Onlamun T."/>
            <person name="Nurani R."/>
            <person name="Vong T.K."/>
            <person name="Alberti F."/>
            <person name="Greco C."/>
        </authorList>
    </citation>
    <scope>NUCLEOTIDE SEQUENCE [LARGE SCALE GENOMIC DNA]</scope>
    <source>
        <strain evidence="2">MFLUCC 19-0629</strain>
    </source>
</reference>
<evidence type="ECO:0000313" key="2">
    <source>
        <dbReference type="EMBL" id="KAK6949660.1"/>
    </source>
</evidence>
<name>A0AAX6MAI4_9PEZI</name>
<accession>A0AAX6MAI4</accession>
<evidence type="ECO:0000313" key="3">
    <source>
        <dbReference type="Proteomes" id="UP001369815"/>
    </source>
</evidence>
<feature type="compositionally biased region" description="Polar residues" evidence="1">
    <location>
        <begin position="1"/>
        <end position="31"/>
    </location>
</feature>